<accession>A0AAD8PW69</accession>
<name>A0AAD8PW69_9PEZI</name>
<protein>
    <submittedName>
        <fullName evidence="1">Uncharacterized protein</fullName>
    </submittedName>
</protein>
<comment type="caution">
    <text evidence="1">The sequence shown here is derived from an EMBL/GenBank/DDBJ whole genome shotgun (WGS) entry which is preliminary data.</text>
</comment>
<evidence type="ECO:0000313" key="2">
    <source>
        <dbReference type="Proteomes" id="UP001230504"/>
    </source>
</evidence>
<dbReference type="GeneID" id="85436178"/>
<proteinExistence type="predicted"/>
<keyword evidence="2" id="KW-1185">Reference proteome</keyword>
<sequence>MTIAPWPYPGRSAVLGELRPAISHGEAATTGNGKPLLPAQMATTPRRATRGGGGVQRAARVVSLESDWHQSPTDQQCPFINQSLYKQSDVACQLGAYAVPRKGVGGMAAGDHGALETGVQKATIKRPHLLSSSSEIPRVRKQGQVLRRVWPYCTSKSGAVSSSHDIRYGMALHQPHAERLTVVHPPPPWLRV</sequence>
<gene>
    <name evidence="1" type="ORF">LY79DRAFT_261046</name>
</gene>
<evidence type="ECO:0000313" key="1">
    <source>
        <dbReference type="EMBL" id="KAK1585812.1"/>
    </source>
</evidence>
<organism evidence="1 2">
    <name type="scientific">Colletotrichum navitas</name>
    <dbReference type="NCBI Taxonomy" id="681940"/>
    <lineage>
        <taxon>Eukaryota</taxon>
        <taxon>Fungi</taxon>
        <taxon>Dikarya</taxon>
        <taxon>Ascomycota</taxon>
        <taxon>Pezizomycotina</taxon>
        <taxon>Sordariomycetes</taxon>
        <taxon>Hypocreomycetidae</taxon>
        <taxon>Glomerellales</taxon>
        <taxon>Glomerellaceae</taxon>
        <taxon>Colletotrichum</taxon>
        <taxon>Colletotrichum graminicola species complex</taxon>
    </lineage>
</organism>
<dbReference type="EMBL" id="JAHLJV010000041">
    <property type="protein sequence ID" value="KAK1585812.1"/>
    <property type="molecule type" value="Genomic_DNA"/>
</dbReference>
<dbReference type="AlphaFoldDB" id="A0AAD8PW69"/>
<dbReference type="RefSeq" id="XP_060412808.1">
    <property type="nucleotide sequence ID" value="XM_060551938.1"/>
</dbReference>
<reference evidence="1" key="1">
    <citation type="submission" date="2021-06" db="EMBL/GenBank/DDBJ databases">
        <title>Comparative genomics, transcriptomics and evolutionary studies reveal genomic signatures of adaptation to plant cell wall in hemibiotrophic fungi.</title>
        <authorList>
            <consortium name="DOE Joint Genome Institute"/>
            <person name="Baroncelli R."/>
            <person name="Diaz J.F."/>
            <person name="Benocci T."/>
            <person name="Peng M."/>
            <person name="Battaglia E."/>
            <person name="Haridas S."/>
            <person name="Andreopoulos W."/>
            <person name="Labutti K."/>
            <person name="Pangilinan J."/>
            <person name="Floch G.L."/>
            <person name="Makela M.R."/>
            <person name="Henrissat B."/>
            <person name="Grigoriev I.V."/>
            <person name="Crouch J.A."/>
            <person name="De Vries R.P."/>
            <person name="Sukno S.A."/>
            <person name="Thon M.R."/>
        </authorList>
    </citation>
    <scope>NUCLEOTIDE SEQUENCE</scope>
    <source>
        <strain evidence="1">CBS 125086</strain>
    </source>
</reference>
<dbReference type="Proteomes" id="UP001230504">
    <property type="component" value="Unassembled WGS sequence"/>
</dbReference>